<dbReference type="CDD" id="cd19821">
    <property type="entry name" value="Bbox1_BBX-like"/>
    <property type="match status" value="2"/>
</dbReference>
<keyword evidence="5" id="KW-0808">Transferase</keyword>
<dbReference type="InterPro" id="IPR020615">
    <property type="entry name" value="Thiolase_acyl_enz_int_AS"/>
</dbReference>
<dbReference type="InterPro" id="IPR020610">
    <property type="entry name" value="Thiolase_AS"/>
</dbReference>
<dbReference type="InterPro" id="IPR020616">
    <property type="entry name" value="Thiolase_N"/>
</dbReference>
<keyword evidence="9" id="KW-0576">Peroxisome</keyword>
<sequence>MGYMCDFCNEQRSMVYCRSDAACLCLSCDRNVHSANALSKRHSRTLICERCNAQPASVRCSDERVSLCQNCDWSGHNNDATSQHKRQSINCYSGCPSSEELASIWSFCMDLDFSSAGQSACEQEMGLMTIDEGTGEDKPGVQNVNLDQSGTSSALAKEIRVSEDDFCGNLMMDEVDLAFEKYDELFGTAYNSSKDLFEHGGIGSLFEKHEGSKAMQQPAGSNAASEDSFMTCRTEPIICFSSQPAHSNISFCVVMGDSNAGDFQDCGASSMQKLSREIITSQEETNASSHATTRNNAVLRYKEKKKARKFDKRVRYVSRKERADVRRRVKGRFVKSAQVTFFQLVLPALRSLFWSISFLMAHSADSVNPRDVCIVGVARTPMGGFLGSLSSLPATKLGSLAIAAALKRANVDPSLVQEVVFGNVLSANLGQAPARQAALGAGISNSVICTTVNKVCASGMKAVMIAAQSIQLGINDVVVAGGMESMSNTPKYLAEARKGSRFGHDSLVDGMLKDGLWDVYNDCGMGSCAELCAEKFEITREQQDDYAVQSFERGIAAQEAGAFTWEIVPVEVSGGRGRPSTIVDKDEGLGKFDAAKLRKLRPSFKENGGTVTAGNASSISDGAAALVLVSGEKALQLGLQVIAKVKGYGDAAQEPELFTTAPALAIPKAIAHAGLESSQVDYYEINEAFAVVALANQKLLGITSEKVNVNGGAVSLGHPLGCSGARILITLLGILKNRNGKYGVGGVCNGGGGASAIVLELV</sequence>
<dbReference type="InterPro" id="IPR049808">
    <property type="entry name" value="CONSTANS-like_Bbox1"/>
</dbReference>
<dbReference type="Pfam" id="PF22586">
    <property type="entry name" value="ANCHR-like_BBOX"/>
    <property type="match status" value="1"/>
</dbReference>
<proteinExistence type="inferred from homology"/>
<evidence type="ECO:0000259" key="14">
    <source>
        <dbReference type="PROSITE" id="PS50119"/>
    </source>
</evidence>
<reference evidence="16 17" key="1">
    <citation type="submission" date="2021-03" db="EMBL/GenBank/DDBJ databases">
        <authorList>
            <person name="King G.J."/>
            <person name="Bancroft I."/>
            <person name="Baten A."/>
            <person name="Bloomfield J."/>
            <person name="Borpatragohain P."/>
            <person name="He Z."/>
            <person name="Irish N."/>
            <person name="Irwin J."/>
            <person name="Liu K."/>
            <person name="Mauleon R.P."/>
            <person name="Moore J."/>
            <person name="Morris R."/>
            <person name="Ostergaard L."/>
            <person name="Wang B."/>
            <person name="Wells R."/>
        </authorList>
    </citation>
    <scope>NUCLEOTIDE SEQUENCE [LARGE SCALE GENOMIC DNA]</scope>
    <source>
        <strain evidence="16">R-o-18</strain>
        <tissue evidence="16">Leaf</tissue>
    </source>
</reference>
<evidence type="ECO:0000256" key="12">
    <source>
        <dbReference type="PROSITE-ProRule" id="PRU00024"/>
    </source>
</evidence>
<evidence type="ECO:0000256" key="5">
    <source>
        <dbReference type="ARBA" id="ARBA00022679"/>
    </source>
</evidence>
<gene>
    <name evidence="16" type="primary">A02p052600.1_BraROA</name>
    <name evidence="16" type="ORF">IGI04_008231</name>
</gene>
<dbReference type="InterPro" id="IPR020617">
    <property type="entry name" value="Thiolase_C"/>
</dbReference>
<protein>
    <submittedName>
        <fullName evidence="16">Uncharacterized protein</fullName>
    </submittedName>
</protein>
<evidence type="ECO:0000259" key="15">
    <source>
        <dbReference type="PROSITE" id="PS51017"/>
    </source>
</evidence>
<evidence type="ECO:0000256" key="13">
    <source>
        <dbReference type="PROSITE-ProRule" id="PRU00357"/>
    </source>
</evidence>
<keyword evidence="17" id="KW-1185">Reference proteome</keyword>
<keyword evidence="8" id="KW-0862">Zinc</keyword>
<dbReference type="Pfam" id="PF02803">
    <property type="entry name" value="Thiolase_C"/>
    <property type="match status" value="1"/>
</dbReference>
<evidence type="ECO:0000256" key="1">
    <source>
        <dbReference type="ARBA" id="ARBA00004123"/>
    </source>
</evidence>
<comment type="similarity">
    <text evidence="4">Belongs to the thiolase-like superfamily. Thiolase family.</text>
</comment>
<evidence type="ECO:0000256" key="4">
    <source>
        <dbReference type="ARBA" id="ARBA00010982"/>
    </source>
</evidence>
<dbReference type="NCBIfam" id="TIGR01930">
    <property type="entry name" value="AcCoA-C-Actrans"/>
    <property type="match status" value="1"/>
</dbReference>
<evidence type="ECO:0000256" key="7">
    <source>
        <dbReference type="ARBA" id="ARBA00022771"/>
    </source>
</evidence>
<evidence type="ECO:0000256" key="6">
    <source>
        <dbReference type="ARBA" id="ARBA00022723"/>
    </source>
</evidence>
<dbReference type="PANTHER" id="PTHR18919:SF155">
    <property type="entry name" value="ACETYL-COA C-ACETYLTRANSFERASE"/>
    <property type="match status" value="1"/>
</dbReference>
<evidence type="ECO:0000313" key="17">
    <source>
        <dbReference type="Proteomes" id="UP000823674"/>
    </source>
</evidence>
<dbReference type="Gene3D" id="3.40.47.10">
    <property type="match status" value="1"/>
</dbReference>
<dbReference type="Pfam" id="PF06203">
    <property type="entry name" value="CCT"/>
    <property type="match status" value="1"/>
</dbReference>
<dbReference type="PANTHER" id="PTHR18919">
    <property type="entry name" value="ACETYL-COA C-ACYLTRANSFERASE"/>
    <property type="match status" value="1"/>
</dbReference>
<evidence type="ECO:0000256" key="10">
    <source>
        <dbReference type="ARBA" id="ARBA00023242"/>
    </source>
</evidence>
<comment type="subcellular location">
    <subcellularLocation>
        <location evidence="1 13">Nucleus</location>
    </subcellularLocation>
    <subcellularLocation>
        <location evidence="2">Peroxisome</location>
    </subcellularLocation>
</comment>
<evidence type="ECO:0000256" key="8">
    <source>
        <dbReference type="ARBA" id="ARBA00022833"/>
    </source>
</evidence>
<dbReference type="EMBL" id="JADBGQ010000002">
    <property type="protein sequence ID" value="KAG5411912.1"/>
    <property type="molecule type" value="Genomic_DNA"/>
</dbReference>
<keyword evidence="10 13" id="KW-0539">Nucleus</keyword>
<name>A0ABQ7NM18_BRACM</name>
<dbReference type="PROSITE" id="PS00737">
    <property type="entry name" value="THIOLASE_2"/>
    <property type="match status" value="1"/>
</dbReference>
<keyword evidence="6" id="KW-0479">Metal-binding</keyword>
<accession>A0ABQ7NM18</accession>
<dbReference type="InterPro" id="IPR020613">
    <property type="entry name" value="Thiolase_CS"/>
</dbReference>
<evidence type="ECO:0000313" key="16">
    <source>
        <dbReference type="EMBL" id="KAG5411912.1"/>
    </source>
</evidence>
<comment type="similarity">
    <text evidence="3">Belongs to the CONSTANS family.</text>
</comment>
<dbReference type="Pfam" id="PF00108">
    <property type="entry name" value="Thiolase_N"/>
    <property type="match status" value="1"/>
</dbReference>
<dbReference type="PROSITE" id="PS00099">
    <property type="entry name" value="THIOLASE_3"/>
    <property type="match status" value="1"/>
</dbReference>
<feature type="domain" description="B box-type" evidence="14">
    <location>
        <begin position="43"/>
        <end position="89"/>
    </location>
</feature>
<evidence type="ECO:0000256" key="3">
    <source>
        <dbReference type="ARBA" id="ARBA00010024"/>
    </source>
</evidence>
<evidence type="ECO:0000256" key="2">
    <source>
        <dbReference type="ARBA" id="ARBA00004275"/>
    </source>
</evidence>
<keyword evidence="7 12" id="KW-0863">Zinc-finger</keyword>
<dbReference type="InterPro" id="IPR002155">
    <property type="entry name" value="Thiolase"/>
</dbReference>
<dbReference type="Proteomes" id="UP000823674">
    <property type="component" value="Chromosome A02"/>
</dbReference>
<dbReference type="PROSITE" id="PS00098">
    <property type="entry name" value="THIOLASE_1"/>
    <property type="match status" value="1"/>
</dbReference>
<evidence type="ECO:0000256" key="9">
    <source>
        <dbReference type="ARBA" id="ARBA00023140"/>
    </source>
</evidence>
<dbReference type="PROSITE" id="PS51017">
    <property type="entry name" value="CCT"/>
    <property type="match status" value="1"/>
</dbReference>
<feature type="domain" description="B box-type" evidence="14">
    <location>
        <begin position="1"/>
        <end position="47"/>
    </location>
</feature>
<organism evidence="16 17">
    <name type="scientific">Brassica rapa subsp. trilocularis</name>
    <dbReference type="NCBI Taxonomy" id="1813537"/>
    <lineage>
        <taxon>Eukaryota</taxon>
        <taxon>Viridiplantae</taxon>
        <taxon>Streptophyta</taxon>
        <taxon>Embryophyta</taxon>
        <taxon>Tracheophyta</taxon>
        <taxon>Spermatophyta</taxon>
        <taxon>Magnoliopsida</taxon>
        <taxon>eudicotyledons</taxon>
        <taxon>Gunneridae</taxon>
        <taxon>Pentapetalae</taxon>
        <taxon>rosids</taxon>
        <taxon>malvids</taxon>
        <taxon>Brassicales</taxon>
        <taxon>Brassicaceae</taxon>
        <taxon>Brassiceae</taxon>
        <taxon>Brassica</taxon>
    </lineage>
</organism>
<dbReference type="PROSITE" id="PS50119">
    <property type="entry name" value="ZF_BBOX"/>
    <property type="match status" value="2"/>
</dbReference>
<evidence type="ECO:0000256" key="11">
    <source>
        <dbReference type="ARBA" id="ARBA00023315"/>
    </source>
</evidence>
<comment type="caution">
    <text evidence="16">The sequence shown here is derived from an EMBL/GenBank/DDBJ whole genome shotgun (WGS) entry which is preliminary data.</text>
</comment>
<dbReference type="InterPro" id="IPR016039">
    <property type="entry name" value="Thiolase-like"/>
</dbReference>
<keyword evidence="11" id="KW-0012">Acyltransferase</keyword>
<feature type="domain" description="CCT" evidence="15">
    <location>
        <begin position="294"/>
        <end position="336"/>
    </location>
</feature>
<dbReference type="InterPro" id="IPR000315">
    <property type="entry name" value="Znf_B-box"/>
</dbReference>
<dbReference type="SMART" id="SM00336">
    <property type="entry name" value="BBOX"/>
    <property type="match status" value="2"/>
</dbReference>
<dbReference type="CDD" id="cd00751">
    <property type="entry name" value="thiolase"/>
    <property type="match status" value="1"/>
</dbReference>
<dbReference type="SUPFAM" id="SSF53901">
    <property type="entry name" value="Thiolase-like"/>
    <property type="match status" value="2"/>
</dbReference>
<dbReference type="InterPro" id="IPR010402">
    <property type="entry name" value="CCT_domain"/>
</dbReference>